<proteinExistence type="predicted"/>
<dbReference type="RefSeq" id="WP_127189657.1">
    <property type="nucleotide sequence ID" value="NZ_RZNJ01000007.1"/>
</dbReference>
<organism evidence="3 4">
    <name type="scientific">Arsenicitalea aurantiaca</name>
    <dbReference type="NCBI Taxonomy" id="1783274"/>
    <lineage>
        <taxon>Bacteria</taxon>
        <taxon>Pseudomonadati</taxon>
        <taxon>Pseudomonadota</taxon>
        <taxon>Alphaproteobacteria</taxon>
        <taxon>Hyphomicrobiales</taxon>
        <taxon>Devosiaceae</taxon>
        <taxon>Arsenicitalea</taxon>
    </lineage>
</organism>
<reference evidence="3 4" key="1">
    <citation type="journal article" date="2016" name="Int. J. Syst. Evol. Microbiol.">
        <title>Arsenicitalea aurantiaca gen. nov., sp. nov., a new member of the family Hyphomicrobiaceae, isolated from high-arsenic sediment.</title>
        <authorList>
            <person name="Mu Y."/>
            <person name="Zhou L."/>
            <person name="Zeng X.C."/>
            <person name="Liu L."/>
            <person name="Pan Y."/>
            <person name="Chen X."/>
            <person name="Wang J."/>
            <person name="Li S."/>
            <person name="Li W.J."/>
            <person name="Wang Y."/>
        </authorList>
    </citation>
    <scope>NUCLEOTIDE SEQUENCE [LARGE SCALE GENOMIC DNA]</scope>
    <source>
        <strain evidence="3 4">42-50</strain>
    </source>
</reference>
<dbReference type="OrthoDB" id="7950636at2"/>
<evidence type="ECO:0000256" key="2">
    <source>
        <dbReference type="SAM" id="SignalP"/>
    </source>
</evidence>
<dbReference type="AlphaFoldDB" id="A0A433X387"/>
<keyword evidence="2" id="KW-0732">Signal</keyword>
<sequence length="144" mass="15422">MPIAKLSLASVAVLALAGAAFGQDAPTLRDLDADRIGPEEVRVEFEYDGSACEEVQPAEIGENVDGTLAVTFSAVSTAEVCTMQIVEIEVEQTIMADETVSRLEVTLRGTNGEVYATGTTDIDDDDDDHDDDDDDRRDSARPTP</sequence>
<dbReference type="EMBL" id="RZNJ01000007">
    <property type="protein sequence ID" value="RUT28522.1"/>
    <property type="molecule type" value="Genomic_DNA"/>
</dbReference>
<comment type="caution">
    <text evidence="3">The sequence shown here is derived from an EMBL/GenBank/DDBJ whole genome shotgun (WGS) entry which is preliminary data.</text>
</comment>
<feature type="signal peptide" evidence="2">
    <location>
        <begin position="1"/>
        <end position="22"/>
    </location>
</feature>
<name>A0A433X387_9HYPH</name>
<gene>
    <name evidence="3" type="ORF">EMQ25_16215</name>
</gene>
<feature type="compositionally biased region" description="Acidic residues" evidence="1">
    <location>
        <begin position="121"/>
        <end position="135"/>
    </location>
</feature>
<evidence type="ECO:0000256" key="1">
    <source>
        <dbReference type="SAM" id="MobiDB-lite"/>
    </source>
</evidence>
<protein>
    <submittedName>
        <fullName evidence="3">Uncharacterized protein</fullName>
    </submittedName>
</protein>
<evidence type="ECO:0000313" key="3">
    <source>
        <dbReference type="EMBL" id="RUT28522.1"/>
    </source>
</evidence>
<keyword evidence="4" id="KW-1185">Reference proteome</keyword>
<evidence type="ECO:0000313" key="4">
    <source>
        <dbReference type="Proteomes" id="UP000281547"/>
    </source>
</evidence>
<feature type="region of interest" description="Disordered" evidence="1">
    <location>
        <begin position="112"/>
        <end position="144"/>
    </location>
</feature>
<feature type="chain" id="PRO_5019106250" evidence="2">
    <location>
        <begin position="23"/>
        <end position="144"/>
    </location>
</feature>
<dbReference type="Proteomes" id="UP000281547">
    <property type="component" value="Unassembled WGS sequence"/>
</dbReference>
<accession>A0A433X387</accession>